<accession>A0ACB0F450</accession>
<proteinExistence type="predicted"/>
<name>A0ACB0F450_RANTA</name>
<gene>
    <name evidence="1" type="ORF">MRATA1EN3_LOCUS18860</name>
</gene>
<reference evidence="1" key="1">
    <citation type="submission" date="2023-05" db="EMBL/GenBank/DDBJ databases">
        <authorList>
            <consortium name="ELIXIR-Norway"/>
        </authorList>
    </citation>
    <scope>NUCLEOTIDE SEQUENCE</scope>
</reference>
<protein>
    <submittedName>
        <fullName evidence="1">Uncharacterized protein</fullName>
    </submittedName>
</protein>
<evidence type="ECO:0000313" key="2">
    <source>
        <dbReference type="Proteomes" id="UP001162501"/>
    </source>
</evidence>
<dbReference type="Proteomes" id="UP001162501">
    <property type="component" value="Chromosome 31"/>
</dbReference>
<sequence>MFENKRNKLGKRWLGRPCSACLHLRPIKAEAFAVLAGPSLEITRGSSAVFPPERLERSLTQEASVWLSDGSETPVCVPSMQFL</sequence>
<organism evidence="1 2">
    <name type="scientific">Rangifer tarandus platyrhynchus</name>
    <name type="common">Svalbard reindeer</name>
    <dbReference type="NCBI Taxonomy" id="3082113"/>
    <lineage>
        <taxon>Eukaryota</taxon>
        <taxon>Metazoa</taxon>
        <taxon>Chordata</taxon>
        <taxon>Craniata</taxon>
        <taxon>Vertebrata</taxon>
        <taxon>Euteleostomi</taxon>
        <taxon>Mammalia</taxon>
        <taxon>Eutheria</taxon>
        <taxon>Laurasiatheria</taxon>
        <taxon>Artiodactyla</taxon>
        <taxon>Ruminantia</taxon>
        <taxon>Pecora</taxon>
        <taxon>Cervidae</taxon>
        <taxon>Odocoileinae</taxon>
        <taxon>Rangifer</taxon>
    </lineage>
</organism>
<dbReference type="EMBL" id="OX596115">
    <property type="protein sequence ID" value="CAI9707647.1"/>
    <property type="molecule type" value="Genomic_DNA"/>
</dbReference>
<evidence type="ECO:0000313" key="1">
    <source>
        <dbReference type="EMBL" id="CAI9707647.1"/>
    </source>
</evidence>